<feature type="region of interest" description="Disordered" evidence="8">
    <location>
        <begin position="306"/>
        <end position="330"/>
    </location>
</feature>
<keyword evidence="4 7" id="KW-0812">Transmembrane</keyword>
<dbReference type="Proteomes" id="UP000538929">
    <property type="component" value="Unassembled WGS sequence"/>
</dbReference>
<feature type="transmembrane region" description="Helical" evidence="7">
    <location>
        <begin position="277"/>
        <end position="300"/>
    </location>
</feature>
<evidence type="ECO:0000256" key="1">
    <source>
        <dbReference type="ARBA" id="ARBA00004651"/>
    </source>
</evidence>
<feature type="transmembrane region" description="Helical" evidence="7">
    <location>
        <begin position="133"/>
        <end position="157"/>
    </location>
</feature>
<evidence type="ECO:0000313" key="10">
    <source>
        <dbReference type="EMBL" id="MBB0246156.1"/>
    </source>
</evidence>
<sequence length="330" mass="33140">MSPRLPARLPARVVVLALAATVVVFAATELLPGDAGATRDAGRATEEEIAARRAELGLDRPAPVRYLLWLGGLLTGDPGRSLITGRPVAEILGERLPATTALVVVSLLLTTMLTALALLLAHLRGGRGGAIAAGLAAVPQPAWAAILGGVLAGLLGWVPPVSLLPPGGSAWSSPQALVLPALTLALPSAAYATGLLQGVLADTLRRPHVVDAERRGLSPLAVLWRHVVPFLWVPALRVGALLAGGITAGTALVETIFGYPGIGGLLVSAVAVRDIPVVQAAALPPILVLLAGVLVADLVAARSGAGARGGSGAAGGGLHPRTPDPIGGVR</sequence>
<dbReference type="GO" id="GO:0055085">
    <property type="term" value="P:transmembrane transport"/>
    <property type="evidence" value="ECO:0007669"/>
    <property type="project" value="InterPro"/>
</dbReference>
<keyword evidence="11" id="KW-1185">Reference proteome</keyword>
<dbReference type="Pfam" id="PF00528">
    <property type="entry name" value="BPD_transp_1"/>
    <property type="match status" value="1"/>
</dbReference>
<evidence type="ECO:0000256" key="2">
    <source>
        <dbReference type="ARBA" id="ARBA00022448"/>
    </source>
</evidence>
<evidence type="ECO:0000313" key="11">
    <source>
        <dbReference type="Proteomes" id="UP000538929"/>
    </source>
</evidence>
<evidence type="ECO:0000256" key="8">
    <source>
        <dbReference type="SAM" id="MobiDB-lite"/>
    </source>
</evidence>
<organism evidence="10 11">
    <name type="scientific">Streptomyces alkaliphilus</name>
    <dbReference type="NCBI Taxonomy" id="1472722"/>
    <lineage>
        <taxon>Bacteria</taxon>
        <taxon>Bacillati</taxon>
        <taxon>Actinomycetota</taxon>
        <taxon>Actinomycetes</taxon>
        <taxon>Kitasatosporales</taxon>
        <taxon>Streptomycetaceae</taxon>
        <taxon>Streptomyces</taxon>
    </lineage>
</organism>
<accession>A0A7W3TG23</accession>
<evidence type="ECO:0000256" key="7">
    <source>
        <dbReference type="RuleBase" id="RU363032"/>
    </source>
</evidence>
<evidence type="ECO:0000256" key="4">
    <source>
        <dbReference type="ARBA" id="ARBA00022692"/>
    </source>
</evidence>
<dbReference type="CDD" id="cd06261">
    <property type="entry name" value="TM_PBP2"/>
    <property type="match status" value="1"/>
</dbReference>
<gene>
    <name evidence="10" type="ORF">FNQ90_19100</name>
</gene>
<evidence type="ECO:0000256" key="5">
    <source>
        <dbReference type="ARBA" id="ARBA00022989"/>
    </source>
</evidence>
<evidence type="ECO:0000256" key="6">
    <source>
        <dbReference type="ARBA" id="ARBA00023136"/>
    </source>
</evidence>
<evidence type="ECO:0000259" key="9">
    <source>
        <dbReference type="PROSITE" id="PS50928"/>
    </source>
</evidence>
<keyword evidence="2 7" id="KW-0813">Transport</keyword>
<feature type="transmembrane region" description="Helical" evidence="7">
    <location>
        <begin position="177"/>
        <end position="196"/>
    </location>
</feature>
<feature type="transmembrane region" description="Helical" evidence="7">
    <location>
        <begin position="235"/>
        <end position="257"/>
    </location>
</feature>
<keyword evidence="6 7" id="KW-0472">Membrane</keyword>
<dbReference type="PANTHER" id="PTHR43163:SF3">
    <property type="entry name" value="PEPTIDE ABC TRANSPORTER PERMEASE PROTEIN"/>
    <property type="match status" value="1"/>
</dbReference>
<comment type="similarity">
    <text evidence="7">Belongs to the binding-protein-dependent transport system permease family.</text>
</comment>
<proteinExistence type="inferred from homology"/>
<evidence type="ECO:0000256" key="3">
    <source>
        <dbReference type="ARBA" id="ARBA00022475"/>
    </source>
</evidence>
<comment type="subcellular location">
    <subcellularLocation>
        <location evidence="1 7">Cell membrane</location>
        <topology evidence="1 7">Multi-pass membrane protein</topology>
    </subcellularLocation>
</comment>
<keyword evidence="5 7" id="KW-1133">Transmembrane helix</keyword>
<keyword evidence="3" id="KW-1003">Cell membrane</keyword>
<dbReference type="AlphaFoldDB" id="A0A7W3TG23"/>
<dbReference type="InterPro" id="IPR000515">
    <property type="entry name" value="MetI-like"/>
</dbReference>
<dbReference type="GO" id="GO:0005886">
    <property type="term" value="C:plasma membrane"/>
    <property type="evidence" value="ECO:0007669"/>
    <property type="project" value="UniProtKB-SubCell"/>
</dbReference>
<feature type="domain" description="ABC transmembrane type-1" evidence="9">
    <location>
        <begin position="96"/>
        <end position="296"/>
    </location>
</feature>
<comment type="caution">
    <text evidence="10">The sequence shown here is derived from an EMBL/GenBank/DDBJ whole genome shotgun (WGS) entry which is preliminary data.</text>
</comment>
<feature type="transmembrane region" description="Helical" evidence="7">
    <location>
        <begin position="101"/>
        <end position="121"/>
    </location>
</feature>
<reference evidence="11" key="1">
    <citation type="submission" date="2019-10" db="EMBL/GenBank/DDBJ databases">
        <title>Streptomyces sp. nov., a novel actinobacterium isolated from alkaline environment.</title>
        <authorList>
            <person name="Golinska P."/>
        </authorList>
    </citation>
    <scope>NUCLEOTIDE SEQUENCE [LARGE SCALE GENOMIC DNA]</scope>
    <source>
        <strain evidence="11">DSM 42118</strain>
    </source>
</reference>
<dbReference type="EMBL" id="VKHT01000753">
    <property type="protein sequence ID" value="MBB0246156.1"/>
    <property type="molecule type" value="Genomic_DNA"/>
</dbReference>
<protein>
    <submittedName>
        <fullName evidence="10">ABC transporter permease subunit</fullName>
    </submittedName>
</protein>
<dbReference type="PANTHER" id="PTHR43163">
    <property type="entry name" value="DIPEPTIDE TRANSPORT SYSTEM PERMEASE PROTEIN DPPB-RELATED"/>
    <property type="match status" value="1"/>
</dbReference>
<dbReference type="RefSeq" id="WP_323380074.1">
    <property type="nucleotide sequence ID" value="NZ_VKHT01000753.1"/>
</dbReference>
<dbReference type="PROSITE" id="PS50928">
    <property type="entry name" value="ABC_TM1"/>
    <property type="match status" value="1"/>
</dbReference>
<name>A0A7W3TG23_9ACTN</name>
<feature type="compositionally biased region" description="Gly residues" evidence="8">
    <location>
        <begin position="306"/>
        <end position="318"/>
    </location>
</feature>